<accession>A0A5J4S8T1</accession>
<feature type="transmembrane region" description="Helical" evidence="1">
    <location>
        <begin position="93"/>
        <end position="112"/>
    </location>
</feature>
<dbReference type="AlphaFoldDB" id="A0A5J4S8T1"/>
<evidence type="ECO:0008006" key="3">
    <source>
        <dbReference type="Google" id="ProtNLM"/>
    </source>
</evidence>
<protein>
    <recommendedName>
        <fullName evidence="3">DUF2975 domain-containing protein</fullName>
    </recommendedName>
</protein>
<sequence>MEAQIKQVLKKLYVQFFFFMLTPVLLAVIYETNTLPVGLYADDIKMQYLIESVGILVTIVCVPLVFILFRLMQKRKIENNILSMALNRYVFSCAKRLALLEIVVILNVVASYMTLNNSSGYCVLIALIASFFCLPGKKRLYAELNLQQPDSNETNSVG</sequence>
<reference evidence="2" key="1">
    <citation type="submission" date="2019-03" db="EMBL/GenBank/DDBJ databases">
        <title>Single cell metagenomics reveals metabolic interactions within the superorganism composed of flagellate Streblomastix strix and complex community of Bacteroidetes bacteria on its surface.</title>
        <authorList>
            <person name="Treitli S.C."/>
            <person name="Kolisko M."/>
            <person name="Husnik F."/>
            <person name="Keeling P."/>
            <person name="Hampl V."/>
        </authorList>
    </citation>
    <scope>NUCLEOTIDE SEQUENCE</scope>
    <source>
        <strain evidence="2">STM</strain>
    </source>
</reference>
<name>A0A5J4S8T1_9ZZZZ</name>
<evidence type="ECO:0000313" key="2">
    <source>
        <dbReference type="EMBL" id="KAA6342082.1"/>
    </source>
</evidence>
<keyword evidence="1" id="KW-0812">Transmembrane</keyword>
<feature type="transmembrane region" description="Helical" evidence="1">
    <location>
        <begin position="12"/>
        <end position="30"/>
    </location>
</feature>
<feature type="transmembrane region" description="Helical" evidence="1">
    <location>
        <begin position="118"/>
        <end position="136"/>
    </location>
</feature>
<dbReference type="EMBL" id="SNRY01000346">
    <property type="protein sequence ID" value="KAA6342082.1"/>
    <property type="molecule type" value="Genomic_DNA"/>
</dbReference>
<keyword evidence="1" id="KW-0472">Membrane</keyword>
<keyword evidence="1" id="KW-1133">Transmembrane helix</keyword>
<organism evidence="2">
    <name type="scientific">termite gut metagenome</name>
    <dbReference type="NCBI Taxonomy" id="433724"/>
    <lineage>
        <taxon>unclassified sequences</taxon>
        <taxon>metagenomes</taxon>
        <taxon>organismal metagenomes</taxon>
    </lineage>
</organism>
<comment type="caution">
    <text evidence="2">The sequence shown here is derived from an EMBL/GenBank/DDBJ whole genome shotgun (WGS) entry which is preliminary data.</text>
</comment>
<feature type="transmembrane region" description="Helical" evidence="1">
    <location>
        <begin position="50"/>
        <end position="72"/>
    </location>
</feature>
<proteinExistence type="predicted"/>
<gene>
    <name evidence="2" type="ORF">EZS27_010146</name>
</gene>
<evidence type="ECO:0000256" key="1">
    <source>
        <dbReference type="SAM" id="Phobius"/>
    </source>
</evidence>